<gene>
    <name evidence="2" type="ORF">OSIN01602_LOCUS19220</name>
</gene>
<proteinExistence type="predicted"/>
<name>A0A7S2A656_TRICV</name>
<sequence length="240" mass="26539">MSRLKWLGCARTSIDRSAPISITLQRLRKVSDSNHAVKTKSTLTMSACCLTSYPDIFLPVLSDEVIFSSPNGQRLSLKPRMKPLNENTWIVSKEPVRAKENQVRQPSFATELGNFSEDLYLSPLPSVDGPEKISPPPLPGCPKAGNMGCIDCPEFLPANFDQIEKKGHQSRNDELDPKTPTLEPKTSKAHVSKTSRVMNTAIKNVDLTLKLSIPFLVSKESVKCTKFQLTARRGMIAICA</sequence>
<feature type="compositionally biased region" description="Basic and acidic residues" evidence="1">
    <location>
        <begin position="167"/>
        <end position="177"/>
    </location>
</feature>
<protein>
    <submittedName>
        <fullName evidence="2">Uncharacterized protein</fullName>
    </submittedName>
</protein>
<dbReference type="AlphaFoldDB" id="A0A7S2A656"/>
<accession>A0A7S2A656</accession>
<evidence type="ECO:0000256" key="1">
    <source>
        <dbReference type="SAM" id="MobiDB-lite"/>
    </source>
</evidence>
<organism evidence="2">
    <name type="scientific">Trieres chinensis</name>
    <name type="common">Marine centric diatom</name>
    <name type="synonym">Odontella sinensis</name>
    <dbReference type="NCBI Taxonomy" id="1514140"/>
    <lineage>
        <taxon>Eukaryota</taxon>
        <taxon>Sar</taxon>
        <taxon>Stramenopiles</taxon>
        <taxon>Ochrophyta</taxon>
        <taxon>Bacillariophyta</taxon>
        <taxon>Mediophyceae</taxon>
        <taxon>Biddulphiophycidae</taxon>
        <taxon>Eupodiscales</taxon>
        <taxon>Parodontellaceae</taxon>
        <taxon>Trieres</taxon>
    </lineage>
</organism>
<dbReference type="EMBL" id="HBGO01033311">
    <property type="protein sequence ID" value="CAD9358026.1"/>
    <property type="molecule type" value="Transcribed_RNA"/>
</dbReference>
<evidence type="ECO:0000313" key="2">
    <source>
        <dbReference type="EMBL" id="CAD9358026.1"/>
    </source>
</evidence>
<reference evidence="2" key="1">
    <citation type="submission" date="2021-01" db="EMBL/GenBank/DDBJ databases">
        <authorList>
            <person name="Corre E."/>
            <person name="Pelletier E."/>
            <person name="Niang G."/>
            <person name="Scheremetjew M."/>
            <person name="Finn R."/>
            <person name="Kale V."/>
            <person name="Holt S."/>
            <person name="Cochrane G."/>
            <person name="Meng A."/>
            <person name="Brown T."/>
            <person name="Cohen L."/>
        </authorList>
    </citation>
    <scope>NUCLEOTIDE SEQUENCE</scope>
    <source>
        <strain evidence="2">Grunow 1884</strain>
    </source>
</reference>
<feature type="region of interest" description="Disordered" evidence="1">
    <location>
        <begin position="167"/>
        <end position="189"/>
    </location>
</feature>